<evidence type="ECO:0000313" key="2">
    <source>
        <dbReference type="EMBL" id="MBT1700002.1"/>
    </source>
</evidence>
<keyword evidence="1" id="KW-1133">Transmembrane helix</keyword>
<dbReference type="Proteomes" id="UP001319200">
    <property type="component" value="Unassembled WGS sequence"/>
</dbReference>
<sequence length="131" mass="14627">MNHYEEELQNNIEAGRPTAADDVDAKAYREVFRALSAPPKTSLSSDFADRIVARIEEKQKRESKKDVIWFASGIGVMILVFVATILYTGFKFDLGFLNDMSGYAGLFIFGAAFILLLNILDKKLVIKSTAK</sequence>
<dbReference type="RefSeq" id="WP_254168299.1">
    <property type="nucleotide sequence ID" value="NZ_JAHESF010000033.1"/>
</dbReference>
<reference evidence="2 3" key="1">
    <citation type="submission" date="2021-05" db="EMBL/GenBank/DDBJ databases">
        <title>A Polyphasic approach of four new species of the genus Ohtaekwangia: Ohtaekwangia histidinii sp. nov., Ohtaekwangia cretensis sp. nov., Ohtaekwangia indiensis sp. nov., Ohtaekwangia reichenbachii sp. nov. from diverse environment.</title>
        <authorList>
            <person name="Octaviana S."/>
        </authorList>
    </citation>
    <scope>NUCLEOTIDE SEQUENCE [LARGE SCALE GENOMIC DNA]</scope>
    <source>
        <strain evidence="2 3">PWU4</strain>
    </source>
</reference>
<comment type="caution">
    <text evidence="2">The sequence shown here is derived from an EMBL/GenBank/DDBJ whole genome shotgun (WGS) entry which is preliminary data.</text>
</comment>
<keyword evidence="1" id="KW-0472">Membrane</keyword>
<name>A0AAP2DS49_9BACT</name>
<evidence type="ECO:0000313" key="3">
    <source>
        <dbReference type="Proteomes" id="UP001319200"/>
    </source>
</evidence>
<feature type="transmembrane region" description="Helical" evidence="1">
    <location>
        <begin position="102"/>
        <end position="120"/>
    </location>
</feature>
<proteinExistence type="predicted"/>
<protein>
    <submittedName>
        <fullName evidence="2">Uncharacterized protein</fullName>
    </submittedName>
</protein>
<evidence type="ECO:0000256" key="1">
    <source>
        <dbReference type="SAM" id="Phobius"/>
    </source>
</evidence>
<accession>A0AAP2DS49</accession>
<feature type="transmembrane region" description="Helical" evidence="1">
    <location>
        <begin position="67"/>
        <end position="90"/>
    </location>
</feature>
<dbReference type="AlphaFoldDB" id="A0AAP2DS49"/>
<dbReference type="EMBL" id="JAHESF010000033">
    <property type="protein sequence ID" value="MBT1700002.1"/>
    <property type="molecule type" value="Genomic_DNA"/>
</dbReference>
<keyword evidence="3" id="KW-1185">Reference proteome</keyword>
<organism evidence="2 3">
    <name type="scientific">Chryseosolibacter histidini</name>
    <dbReference type="NCBI Taxonomy" id="2782349"/>
    <lineage>
        <taxon>Bacteria</taxon>
        <taxon>Pseudomonadati</taxon>
        <taxon>Bacteroidota</taxon>
        <taxon>Cytophagia</taxon>
        <taxon>Cytophagales</taxon>
        <taxon>Chryseotaleaceae</taxon>
        <taxon>Chryseosolibacter</taxon>
    </lineage>
</organism>
<keyword evidence="1" id="KW-0812">Transmembrane</keyword>
<gene>
    <name evidence="2" type="ORF">KK083_24155</name>
</gene>